<dbReference type="CDD" id="cd03814">
    <property type="entry name" value="GT4-like"/>
    <property type="match status" value="1"/>
</dbReference>
<reference evidence="2 3" key="1">
    <citation type="submission" date="2024-09" db="EMBL/GenBank/DDBJ databases">
        <authorList>
            <person name="Sun Q."/>
            <person name="Mori K."/>
        </authorList>
    </citation>
    <scope>NUCLEOTIDE SEQUENCE [LARGE SCALE GENOMIC DNA]</scope>
    <source>
        <strain evidence="2 3">ATCC 51285</strain>
    </source>
</reference>
<dbReference type="Pfam" id="PF13692">
    <property type="entry name" value="Glyco_trans_1_4"/>
    <property type="match status" value="1"/>
</dbReference>
<dbReference type="EMBL" id="JBHLZN010000002">
    <property type="protein sequence ID" value="MFB9886544.1"/>
    <property type="molecule type" value="Genomic_DNA"/>
</dbReference>
<dbReference type="Proteomes" id="UP001589628">
    <property type="component" value="Unassembled WGS sequence"/>
</dbReference>
<comment type="caution">
    <text evidence="2">The sequence shown here is derived from an EMBL/GenBank/DDBJ whole genome shotgun (WGS) entry which is preliminary data.</text>
</comment>
<feature type="domain" description="Glycosyltransferase subfamily 4-like N-terminal" evidence="1">
    <location>
        <begin position="15"/>
        <end position="166"/>
    </location>
</feature>
<dbReference type="Gene3D" id="3.40.50.2000">
    <property type="entry name" value="Glycogen Phosphorylase B"/>
    <property type="match status" value="2"/>
</dbReference>
<organism evidence="2 3">
    <name type="scientific">Balneatrix alpica</name>
    <dbReference type="NCBI Taxonomy" id="75684"/>
    <lineage>
        <taxon>Bacteria</taxon>
        <taxon>Pseudomonadati</taxon>
        <taxon>Pseudomonadota</taxon>
        <taxon>Gammaproteobacteria</taxon>
        <taxon>Oceanospirillales</taxon>
        <taxon>Balneatrichaceae</taxon>
        <taxon>Balneatrix</taxon>
    </lineage>
</organism>
<sequence>MNKLVLVTDAWTPQINGVVTTLQQMCQQLQQQGIQIEVIHPGLFRNLPCPTYPDIRLALDIWRLPKMLQAAQADAYHIATEGPLGLAARRYLNRQQLPFSTSLHTKFPEYVHSRCALIPLAWGYRFLRWFHRPSRHVLVTTLSNADELSAQGLSNLVVWGRGVDTELFRPQPRHPQLAEPMQHCGQPLLLYVGRVAVEKNLEAFLQLPFPARKRVVGDGPARTELEKRYPEVEWVGFKRGQALAQEYAQADVFVFPSRTDTFGLVMLEAMACGTPVAAYPVTGPIDVVQPGVSGFLDEDLARAVQRCLQLDRSLCRRAAEGFSWQACTERFRQHLVPIHANSG</sequence>
<evidence type="ECO:0000313" key="2">
    <source>
        <dbReference type="EMBL" id="MFB9886544.1"/>
    </source>
</evidence>
<name>A0ABV5ZEJ3_9GAMM</name>
<keyword evidence="2" id="KW-0808">Transferase</keyword>
<dbReference type="InterPro" id="IPR050194">
    <property type="entry name" value="Glycosyltransferase_grp1"/>
</dbReference>
<dbReference type="SUPFAM" id="SSF53756">
    <property type="entry name" value="UDP-Glycosyltransferase/glycogen phosphorylase"/>
    <property type="match status" value="1"/>
</dbReference>
<dbReference type="PANTHER" id="PTHR45947:SF3">
    <property type="entry name" value="SULFOQUINOVOSYL TRANSFERASE SQD2"/>
    <property type="match status" value="1"/>
</dbReference>
<dbReference type="RefSeq" id="WP_027311976.1">
    <property type="nucleotide sequence ID" value="NZ_JBHLZN010000002.1"/>
</dbReference>
<evidence type="ECO:0000259" key="1">
    <source>
        <dbReference type="Pfam" id="PF13439"/>
    </source>
</evidence>
<accession>A0ABV5ZEJ3</accession>
<dbReference type="EC" id="2.4.-.-" evidence="2"/>
<keyword evidence="3" id="KW-1185">Reference proteome</keyword>
<dbReference type="PANTHER" id="PTHR45947">
    <property type="entry name" value="SULFOQUINOVOSYL TRANSFERASE SQD2"/>
    <property type="match status" value="1"/>
</dbReference>
<keyword evidence="2" id="KW-0328">Glycosyltransferase</keyword>
<dbReference type="InterPro" id="IPR028098">
    <property type="entry name" value="Glyco_trans_4-like_N"/>
</dbReference>
<proteinExistence type="predicted"/>
<evidence type="ECO:0000313" key="3">
    <source>
        <dbReference type="Proteomes" id="UP001589628"/>
    </source>
</evidence>
<dbReference type="Pfam" id="PF13439">
    <property type="entry name" value="Glyco_transf_4"/>
    <property type="match status" value="1"/>
</dbReference>
<protein>
    <submittedName>
        <fullName evidence="2">Glycosyltransferase family 4 protein</fullName>
        <ecNumber evidence="2">2.4.-.-</ecNumber>
    </submittedName>
</protein>
<dbReference type="GO" id="GO:0016757">
    <property type="term" value="F:glycosyltransferase activity"/>
    <property type="evidence" value="ECO:0007669"/>
    <property type="project" value="UniProtKB-KW"/>
</dbReference>
<gene>
    <name evidence="2" type="ORF">ACFFLH_08990</name>
</gene>